<feature type="domain" description="Bromo" evidence="5">
    <location>
        <begin position="406"/>
        <end position="478"/>
    </location>
</feature>
<dbReference type="PROSITE" id="PS51525">
    <property type="entry name" value="NET"/>
    <property type="match status" value="1"/>
</dbReference>
<feature type="region of interest" description="Disordered" evidence="4">
    <location>
        <begin position="14"/>
        <end position="80"/>
    </location>
</feature>
<dbReference type="Gene3D" id="1.20.920.10">
    <property type="entry name" value="Bromodomain-like"/>
    <property type="match status" value="2"/>
</dbReference>
<feature type="compositionally biased region" description="Polar residues" evidence="4">
    <location>
        <begin position="284"/>
        <end position="311"/>
    </location>
</feature>
<dbReference type="InterPro" id="IPR038336">
    <property type="entry name" value="NET_sf"/>
</dbReference>
<dbReference type="Pfam" id="PF17035">
    <property type="entry name" value="BET"/>
    <property type="match status" value="1"/>
</dbReference>
<evidence type="ECO:0000259" key="6">
    <source>
        <dbReference type="PROSITE" id="PS51525"/>
    </source>
</evidence>
<feature type="compositionally biased region" description="Basic residues" evidence="4">
    <location>
        <begin position="733"/>
        <end position="744"/>
    </location>
</feature>
<evidence type="ECO:0000256" key="4">
    <source>
        <dbReference type="SAM" id="MobiDB-lite"/>
    </source>
</evidence>
<dbReference type="InterPro" id="IPR027353">
    <property type="entry name" value="NET_dom"/>
</dbReference>
<evidence type="ECO:0000256" key="3">
    <source>
        <dbReference type="PROSITE-ProRule" id="PRU00035"/>
    </source>
</evidence>
<feature type="compositionally biased region" description="Low complexity" evidence="4">
    <location>
        <begin position="795"/>
        <end position="816"/>
    </location>
</feature>
<feature type="compositionally biased region" description="Basic and acidic residues" evidence="4">
    <location>
        <begin position="745"/>
        <end position="760"/>
    </location>
</feature>
<feature type="domain" description="Bromo" evidence="5">
    <location>
        <begin position="98"/>
        <end position="170"/>
    </location>
</feature>
<feature type="compositionally biased region" description="Basic and acidic residues" evidence="4">
    <location>
        <begin position="1138"/>
        <end position="1153"/>
    </location>
</feature>
<proteinExistence type="predicted"/>
<dbReference type="InterPro" id="IPR043508">
    <property type="entry name" value="Bromo_Brdt_I"/>
</dbReference>
<feature type="compositionally biased region" description="Polar residues" evidence="4">
    <location>
        <begin position="887"/>
        <end position="896"/>
    </location>
</feature>
<feature type="compositionally biased region" description="Basic and acidic residues" evidence="4">
    <location>
        <begin position="1209"/>
        <end position="1235"/>
    </location>
</feature>
<dbReference type="PRINTS" id="PR00503">
    <property type="entry name" value="BROMODOMAIN"/>
</dbReference>
<dbReference type="Proteomes" id="UP001347796">
    <property type="component" value="Unassembled WGS sequence"/>
</dbReference>
<dbReference type="PANTHER" id="PTHR22880:SF225">
    <property type="entry name" value="BROMODOMAIN-CONTAINING PROTEIN BET-1-RELATED"/>
    <property type="match status" value="1"/>
</dbReference>
<feature type="region of interest" description="Disordered" evidence="4">
    <location>
        <begin position="284"/>
        <end position="387"/>
    </location>
</feature>
<dbReference type="CDD" id="cd05497">
    <property type="entry name" value="Bromo_Brdt_I_like"/>
    <property type="match status" value="1"/>
</dbReference>
<feature type="region of interest" description="Disordered" evidence="4">
    <location>
        <begin position="497"/>
        <end position="671"/>
    </location>
</feature>
<dbReference type="InterPro" id="IPR043509">
    <property type="entry name" value="Bromo_Brdt_II"/>
</dbReference>
<keyword evidence="8" id="KW-1185">Reference proteome</keyword>
<dbReference type="AlphaFoldDB" id="A0AAN8KL31"/>
<feature type="compositionally biased region" description="Basic residues" evidence="4">
    <location>
        <begin position="578"/>
        <end position="587"/>
    </location>
</feature>
<comment type="caution">
    <text evidence="7">The sequence shown here is derived from an EMBL/GenBank/DDBJ whole genome shotgun (WGS) entry which is preliminary data.</text>
</comment>
<dbReference type="GO" id="GO:0005634">
    <property type="term" value="C:nucleus"/>
    <property type="evidence" value="ECO:0007669"/>
    <property type="project" value="TreeGrafter"/>
</dbReference>
<organism evidence="7 8">
    <name type="scientific">Patella caerulea</name>
    <name type="common">Rayed Mediterranean limpet</name>
    <dbReference type="NCBI Taxonomy" id="87958"/>
    <lineage>
        <taxon>Eukaryota</taxon>
        <taxon>Metazoa</taxon>
        <taxon>Spiralia</taxon>
        <taxon>Lophotrochozoa</taxon>
        <taxon>Mollusca</taxon>
        <taxon>Gastropoda</taxon>
        <taxon>Patellogastropoda</taxon>
        <taxon>Patelloidea</taxon>
        <taxon>Patellidae</taxon>
        <taxon>Patella</taxon>
    </lineage>
</organism>
<feature type="compositionally biased region" description="Basic and acidic residues" evidence="4">
    <location>
        <begin position="565"/>
        <end position="577"/>
    </location>
</feature>
<dbReference type="CDD" id="cd05498">
    <property type="entry name" value="Bromo_Brdt_II_like"/>
    <property type="match status" value="1"/>
</dbReference>
<sequence>MQLTEAHGVLENLANNMDPKSHPALQGYQPHAPNVNPGANGDVNSPPKMNTTAENNIKDMNSTAGGGDSRGTTPQQPKKGRLTNQLQYLLKVVIKAMWKHHFAWPFHVPVDPDKLGLPDYFKIIKCPMDLGTVKKRLETNFYYSAEDCVQDVNTMFTNCYVYNKPGDDIVLMGKALEKVFLQKLSQMPAEEIEIQAPSKKGPRGAAAASMAAAQARQATKGPVVPEVQPESVVAPTTATSSEPSSATTQTQIYNSVPSPSASSDTAPHSPVSSRVYVSPIATLPNSTQSNTISHSISNSENDMSPLRQSGVTPPIQPTKSKKGVKRKADTTTPSSYVPTGPPYDTVYQPPRSLSKSGRRESVRQIKKPKRDLPDDQAQHSSKNKKGKLPDILKACNSILKDLLSKKHQGYAWPFYKPVDAKGLSLNDYYEIIKKPMDLGTVKKKMDNREYKSGTEFADDVRLIFTNCYRYNPPNLDIVSMAKRLQDVFELKFAKIPDELPNTPEPTPPSAGALGVKDEGKFSDSSLSSSAASSDNEDDSEEEREQKLKELQEQLQRVQEQLSKLTSEHMSKLKEKREKQKKKKKKEKKDKVHKEEITVVAPPPVASVPLETPKPKKKAKAKSPVRNSKRPKSINSRASSSKKKSVPSLPLIPPPDSEDEDNAQPMTYDEKRQLSLDINKLPGDKLGRVVHIIQSREPSLRDSNPDEIEIDFETLKPSTLRELESYVMSCLKKKQKKPYVRKASGKSKEDVQKERKKELEMRLQGVQEQLGTSAKKIKKEESNTVDVVGGPSRLTSSSSSSGSESSSGSSSSSSSESSDSESEKKKSHSKTKMTSIKHAQPSPGRSPPVRIMIGGSPAVVTSPPPVLSPRNVSQNSFPPGIANVPASLPTTGIQSSKSISPGRASAPPARPITHNLPQQPSRPSSMATAKPQTKSTIPMNSNNLTGNGPYAVNTTNVSVSSNMSSGNTTLPTNNNGINNMGGYNSNMLSSQNLSPPMSTVSPPSKPAPLTELAPMSPVLPPTVSERSKDAYTFKLSDEESNSPKPSLKPAPPGATVSATGVGVSFSVGSGFKGQNRDNKTESIKPSPGQLSQQTMLDQSNLKKQDCKLKNANSWSSLAMGANSNQAGGRKSNAMSSFEQFKKQAKEKEEREKMIQEQAVRRQQQKEKAERDRVRMEQERQREKDEDEALEMARKAQAQQEDLARQQEATRQQELESVNRQKELQRQREQDRRRREAMATNIDMNAQSDIMASFEEMF</sequence>
<feature type="compositionally biased region" description="Low complexity" evidence="4">
    <location>
        <begin position="897"/>
        <end position="906"/>
    </location>
</feature>
<feature type="compositionally biased region" description="Polar residues" evidence="4">
    <location>
        <begin position="986"/>
        <end position="1001"/>
    </location>
</feature>
<feature type="compositionally biased region" description="Basic residues" evidence="4">
    <location>
        <begin position="614"/>
        <end position="631"/>
    </location>
</feature>
<feature type="region of interest" description="Disordered" evidence="4">
    <location>
        <begin position="733"/>
        <end position="954"/>
    </location>
</feature>
<gene>
    <name evidence="7" type="ORF">SNE40_000893</name>
</gene>
<feature type="compositionally biased region" description="Polar residues" evidence="4">
    <location>
        <begin position="252"/>
        <end position="272"/>
    </location>
</feature>
<dbReference type="FunFam" id="1.20.920.10:FF:000002">
    <property type="entry name" value="Bromodomain-containing protein 4"/>
    <property type="match status" value="1"/>
</dbReference>
<dbReference type="FunFam" id="1.20.920.10:FF:000003">
    <property type="entry name" value="Bromodomain-containing protein 2"/>
    <property type="match status" value="1"/>
</dbReference>
<dbReference type="InterPro" id="IPR050935">
    <property type="entry name" value="Bromo_chromatin_reader"/>
</dbReference>
<feature type="compositionally biased region" description="Low complexity" evidence="4">
    <location>
        <begin position="976"/>
        <end position="985"/>
    </location>
</feature>
<keyword evidence="1" id="KW-0677">Repeat</keyword>
<feature type="compositionally biased region" description="Polar residues" evidence="4">
    <location>
        <begin position="70"/>
        <end position="80"/>
    </location>
</feature>
<dbReference type="PANTHER" id="PTHR22880">
    <property type="entry name" value="FALZ-RELATED BROMODOMAIN-CONTAINING PROTEINS"/>
    <property type="match status" value="1"/>
</dbReference>
<feature type="compositionally biased region" description="Polar residues" evidence="4">
    <location>
        <begin position="1109"/>
        <end position="1135"/>
    </location>
</feature>
<feature type="compositionally biased region" description="Low complexity" evidence="4">
    <location>
        <begin position="552"/>
        <end position="561"/>
    </location>
</feature>
<keyword evidence="2 3" id="KW-0103">Bromodomain</keyword>
<dbReference type="EMBL" id="JAZGQO010000001">
    <property type="protein sequence ID" value="KAK6195467.1"/>
    <property type="molecule type" value="Genomic_DNA"/>
</dbReference>
<feature type="region of interest" description="Disordered" evidence="4">
    <location>
        <begin position="195"/>
        <end position="272"/>
    </location>
</feature>
<dbReference type="SUPFAM" id="SSF47370">
    <property type="entry name" value="Bromodomain"/>
    <property type="match status" value="2"/>
</dbReference>
<feature type="compositionally biased region" description="Basic and acidic residues" evidence="4">
    <location>
        <begin position="1162"/>
        <end position="1182"/>
    </location>
</feature>
<feature type="domain" description="NET" evidence="6">
    <location>
        <begin position="655"/>
        <end position="737"/>
    </location>
</feature>
<dbReference type="PROSITE" id="PS50014">
    <property type="entry name" value="BROMODOMAIN_2"/>
    <property type="match status" value="2"/>
</dbReference>
<feature type="region of interest" description="Disordered" evidence="4">
    <location>
        <begin position="976"/>
        <end position="1242"/>
    </location>
</feature>
<dbReference type="InterPro" id="IPR036427">
    <property type="entry name" value="Bromodomain-like_sf"/>
</dbReference>
<feature type="compositionally biased region" description="Basic and acidic residues" evidence="4">
    <location>
        <begin position="1024"/>
        <end position="1036"/>
    </location>
</feature>
<evidence type="ECO:0000259" key="5">
    <source>
        <dbReference type="PROSITE" id="PS50014"/>
    </source>
</evidence>
<dbReference type="Pfam" id="PF17105">
    <property type="entry name" value="BRD4_CDT"/>
    <property type="match status" value="1"/>
</dbReference>
<protein>
    <recommendedName>
        <fullName evidence="9">Bromodomain-containing protein 2</fullName>
    </recommendedName>
</protein>
<dbReference type="Pfam" id="PF00439">
    <property type="entry name" value="Bromodomain"/>
    <property type="match status" value="2"/>
</dbReference>
<feature type="compositionally biased region" description="Low complexity" evidence="4">
    <location>
        <begin position="1054"/>
        <end position="1068"/>
    </location>
</feature>
<feature type="compositionally biased region" description="Low complexity" evidence="4">
    <location>
        <begin position="205"/>
        <end position="251"/>
    </location>
</feature>
<accession>A0AAN8KL31</accession>
<dbReference type="InterPro" id="IPR031354">
    <property type="entry name" value="BRD4_CDT"/>
</dbReference>
<dbReference type="GO" id="GO:0006355">
    <property type="term" value="P:regulation of DNA-templated transcription"/>
    <property type="evidence" value="ECO:0007669"/>
    <property type="project" value="TreeGrafter"/>
</dbReference>
<feature type="compositionally biased region" description="Polar residues" evidence="4">
    <location>
        <begin position="1087"/>
        <end position="1098"/>
    </location>
</feature>
<evidence type="ECO:0000313" key="7">
    <source>
        <dbReference type="EMBL" id="KAK6195467.1"/>
    </source>
</evidence>
<feature type="compositionally biased region" description="Polar residues" evidence="4">
    <location>
        <begin position="47"/>
        <end position="63"/>
    </location>
</feature>
<dbReference type="GO" id="GO:0006338">
    <property type="term" value="P:chromatin remodeling"/>
    <property type="evidence" value="ECO:0007669"/>
    <property type="project" value="TreeGrafter"/>
</dbReference>
<dbReference type="FunFam" id="1.20.1270.220:FF:000001">
    <property type="entry name" value="bromodomain-containing protein 2 isoform X1"/>
    <property type="match status" value="1"/>
</dbReference>
<dbReference type="SMART" id="SM00297">
    <property type="entry name" value="BROMO"/>
    <property type="match status" value="2"/>
</dbReference>
<evidence type="ECO:0000256" key="1">
    <source>
        <dbReference type="ARBA" id="ARBA00022737"/>
    </source>
</evidence>
<feature type="compositionally biased region" description="Polar residues" evidence="4">
    <location>
        <begin position="914"/>
        <end position="945"/>
    </location>
</feature>
<dbReference type="PROSITE" id="PS00633">
    <property type="entry name" value="BROMODOMAIN_1"/>
    <property type="match status" value="2"/>
</dbReference>
<evidence type="ECO:0000256" key="2">
    <source>
        <dbReference type="ARBA" id="ARBA00023117"/>
    </source>
</evidence>
<dbReference type="InterPro" id="IPR001487">
    <property type="entry name" value="Bromodomain"/>
</dbReference>
<evidence type="ECO:0000313" key="8">
    <source>
        <dbReference type="Proteomes" id="UP001347796"/>
    </source>
</evidence>
<feature type="compositionally biased region" description="Low complexity" evidence="4">
    <location>
        <begin position="522"/>
        <end position="533"/>
    </location>
</feature>
<reference evidence="7 8" key="1">
    <citation type="submission" date="2024-01" db="EMBL/GenBank/DDBJ databases">
        <title>The genome of the rayed Mediterranean limpet Patella caerulea (Linnaeus, 1758).</title>
        <authorList>
            <person name="Anh-Thu Weber A."/>
            <person name="Halstead-Nussloch G."/>
        </authorList>
    </citation>
    <scope>NUCLEOTIDE SEQUENCE [LARGE SCALE GENOMIC DNA]</scope>
    <source>
        <strain evidence="7">AATW-2023a</strain>
        <tissue evidence="7">Whole specimen</tissue>
    </source>
</reference>
<evidence type="ECO:0008006" key="9">
    <source>
        <dbReference type="Google" id="ProtNLM"/>
    </source>
</evidence>
<dbReference type="InterPro" id="IPR018359">
    <property type="entry name" value="Bromodomain_CS"/>
</dbReference>
<name>A0AAN8KL31_PATCE</name>
<dbReference type="GO" id="GO:0000785">
    <property type="term" value="C:chromatin"/>
    <property type="evidence" value="ECO:0007669"/>
    <property type="project" value="TreeGrafter"/>
</dbReference>
<dbReference type="Gene3D" id="1.20.1270.220">
    <property type="match status" value="1"/>
</dbReference>